<dbReference type="InterPro" id="IPR027417">
    <property type="entry name" value="P-loop_NTPase"/>
</dbReference>
<dbReference type="Proteomes" id="UP000276417">
    <property type="component" value="Chromosome 1"/>
</dbReference>
<dbReference type="PANTHER" id="PTHR13696">
    <property type="entry name" value="P-LOOP CONTAINING NUCLEOSIDE TRIPHOSPHATE HYDROLASE"/>
    <property type="match status" value="1"/>
</dbReference>
<dbReference type="FunFam" id="3.40.50.300:FF:000285">
    <property type="entry name" value="Sporulation initiation inhibitor Soj"/>
    <property type="match status" value="1"/>
</dbReference>
<dbReference type="RefSeq" id="WP_124870332.1">
    <property type="nucleotide sequence ID" value="NZ_CP034183.1"/>
</dbReference>
<dbReference type="PIRSF" id="PIRSF009320">
    <property type="entry name" value="Nuc_binding_HP_1000"/>
    <property type="match status" value="1"/>
</dbReference>
<gene>
    <name evidence="2" type="ORF">EHF33_09085</name>
</gene>
<accession>A0A3G8YK27</accession>
<proteinExistence type="predicted"/>
<dbReference type="InterPro" id="IPR050678">
    <property type="entry name" value="DNA_Partitioning_ATPase"/>
</dbReference>
<dbReference type="Gene3D" id="3.40.50.300">
    <property type="entry name" value="P-loop containing nucleotide triphosphate hydrolases"/>
    <property type="match status" value="1"/>
</dbReference>
<dbReference type="InterPro" id="IPR025669">
    <property type="entry name" value="AAA_dom"/>
</dbReference>
<dbReference type="Pfam" id="PF13614">
    <property type="entry name" value="AAA_31"/>
    <property type="match status" value="1"/>
</dbReference>
<dbReference type="CDD" id="cd02042">
    <property type="entry name" value="ParAB_family"/>
    <property type="match status" value="1"/>
</dbReference>
<dbReference type="AlphaFoldDB" id="A0A3G8YK27"/>
<dbReference type="EMBL" id="CP034183">
    <property type="protein sequence ID" value="AZI42884.1"/>
    <property type="molecule type" value="Genomic_DNA"/>
</dbReference>
<keyword evidence="3" id="KW-1185">Reference proteome</keyword>
<evidence type="ECO:0000313" key="2">
    <source>
        <dbReference type="EMBL" id="AZI42884.1"/>
    </source>
</evidence>
<dbReference type="SUPFAM" id="SSF52540">
    <property type="entry name" value="P-loop containing nucleoside triphosphate hydrolases"/>
    <property type="match status" value="1"/>
</dbReference>
<organism evidence="2 3">
    <name type="scientific">Deinococcus psychrotolerans</name>
    <dbReference type="NCBI Taxonomy" id="2489213"/>
    <lineage>
        <taxon>Bacteria</taxon>
        <taxon>Thermotogati</taxon>
        <taxon>Deinococcota</taxon>
        <taxon>Deinococci</taxon>
        <taxon>Deinococcales</taxon>
        <taxon>Deinococcaceae</taxon>
        <taxon>Deinococcus</taxon>
    </lineage>
</organism>
<sequence length="249" mass="26537">MKTIGIVNQKGGVGKTTTAINLAAYLAAGGRKVLLLDMDPQGNASSGLGLRGVKEGLYQALSEPSRVAEWITETSQERLSVLPATPDLAGAGVELVDEPYALRDLLGQIEGFEVVIIDAPPSLGPLTINVLAAADALLIPLQAEYYALEGLAGLTETVERVKEALNPKLKILGVAITMFDGRTNLAQEVEQSVRAHFGELVFWSVVPRNVRLSEAPSFSKAINQFAPLSSGAAAYKRLAEEVMQRAEKI</sequence>
<dbReference type="OrthoDB" id="59382at2"/>
<name>A0A3G8YK27_9DEIO</name>
<protein>
    <submittedName>
        <fullName evidence="2">ParA family protein</fullName>
    </submittedName>
</protein>
<evidence type="ECO:0000259" key="1">
    <source>
        <dbReference type="Pfam" id="PF13614"/>
    </source>
</evidence>
<dbReference type="PANTHER" id="PTHR13696:SF52">
    <property type="entry name" value="PARA FAMILY PROTEIN CT_582"/>
    <property type="match status" value="1"/>
</dbReference>
<evidence type="ECO:0000313" key="3">
    <source>
        <dbReference type="Proteomes" id="UP000276417"/>
    </source>
</evidence>
<dbReference type="KEGG" id="dph:EHF33_09085"/>
<reference evidence="2 3" key="1">
    <citation type="submission" date="2018-11" db="EMBL/GenBank/DDBJ databases">
        <title>Deinococcus shelandsis sp. nov., isolated from South Shetland Islands soil of Antarctica.</title>
        <authorList>
            <person name="Tian J."/>
        </authorList>
    </citation>
    <scope>NUCLEOTIDE SEQUENCE [LARGE SCALE GENOMIC DNA]</scope>
    <source>
        <strain evidence="2 3">S14-83T</strain>
    </source>
</reference>
<feature type="domain" description="AAA" evidence="1">
    <location>
        <begin position="1"/>
        <end position="171"/>
    </location>
</feature>